<keyword evidence="4" id="KW-1185">Reference proteome</keyword>
<accession>A0ABV7ZQ27</accession>
<dbReference type="RefSeq" id="WP_290289784.1">
    <property type="nucleotide sequence ID" value="NZ_CP047211.1"/>
</dbReference>
<dbReference type="EMBL" id="JBHRZN010000002">
    <property type="protein sequence ID" value="MFC3850235.1"/>
    <property type="molecule type" value="Genomic_DNA"/>
</dbReference>
<comment type="caution">
    <text evidence="3">The sequence shown here is derived from an EMBL/GenBank/DDBJ whole genome shotgun (WGS) entry which is preliminary data.</text>
</comment>
<gene>
    <name evidence="3" type="ORF">ACFORJ_08670</name>
</gene>
<reference evidence="4" key="1">
    <citation type="journal article" date="2019" name="Int. J. Syst. Evol. Microbiol.">
        <title>The Global Catalogue of Microorganisms (GCM) 10K type strain sequencing project: providing services to taxonomists for standard genome sequencing and annotation.</title>
        <authorList>
            <consortium name="The Broad Institute Genomics Platform"/>
            <consortium name="The Broad Institute Genome Sequencing Center for Infectious Disease"/>
            <person name="Wu L."/>
            <person name="Ma J."/>
        </authorList>
    </citation>
    <scope>NUCLEOTIDE SEQUENCE [LARGE SCALE GENOMIC DNA]</scope>
    <source>
        <strain evidence="4">CCUG 53252</strain>
    </source>
</reference>
<protein>
    <recommendedName>
        <fullName evidence="5">ABC transporter permease</fullName>
    </recommendedName>
</protein>
<feature type="transmembrane region" description="Helical" evidence="2">
    <location>
        <begin position="200"/>
        <end position="216"/>
    </location>
</feature>
<dbReference type="Proteomes" id="UP001595751">
    <property type="component" value="Unassembled WGS sequence"/>
</dbReference>
<keyword evidence="2" id="KW-1133">Transmembrane helix</keyword>
<feature type="transmembrane region" description="Helical" evidence="2">
    <location>
        <begin position="281"/>
        <end position="300"/>
    </location>
</feature>
<keyword evidence="2" id="KW-0472">Membrane</keyword>
<evidence type="ECO:0000313" key="3">
    <source>
        <dbReference type="EMBL" id="MFC3850235.1"/>
    </source>
</evidence>
<feature type="region of interest" description="Disordered" evidence="1">
    <location>
        <begin position="1"/>
        <end position="58"/>
    </location>
</feature>
<feature type="transmembrane region" description="Helical" evidence="2">
    <location>
        <begin position="167"/>
        <end position="194"/>
    </location>
</feature>
<keyword evidence="2" id="KW-0812">Transmembrane</keyword>
<feature type="transmembrane region" description="Helical" evidence="2">
    <location>
        <begin position="84"/>
        <end position="103"/>
    </location>
</feature>
<sequence length="306" mass="31294">MSTPTTNTTTTGNTATNTATTGNTATNTRATGSTTANTATAGDTTTNNSSTAPPTFAMQPAPVPGALNLLGSELGRMLNLRSTWGYIISILAFTVGLPVMAWLTTRGGATAFRYEPTFDQVLVSADIVVILAMIFAAAGSASEISGRRVAFGYLTANSRPGVHVARMAAQLIIVAATVIAGFAIAAGFLAAVGVLVPEKFALAAGMVGMMLLWAAIGSAVGMLVPVTAVAVGLPIAWIMVIEMAVSQVPVEFFQTLSKYLPWIASRQLTGMMDTGISGTHAGLVLAAWAIAVIGGGLVAASRRDVK</sequence>
<feature type="transmembrane region" description="Helical" evidence="2">
    <location>
        <begin position="123"/>
        <end position="146"/>
    </location>
</feature>
<evidence type="ECO:0000256" key="2">
    <source>
        <dbReference type="SAM" id="Phobius"/>
    </source>
</evidence>
<evidence type="ECO:0008006" key="5">
    <source>
        <dbReference type="Google" id="ProtNLM"/>
    </source>
</evidence>
<evidence type="ECO:0000313" key="4">
    <source>
        <dbReference type="Proteomes" id="UP001595751"/>
    </source>
</evidence>
<proteinExistence type="predicted"/>
<name>A0ABV7ZQ27_9CORY</name>
<feature type="compositionally biased region" description="Low complexity" evidence="1">
    <location>
        <begin position="1"/>
        <end position="55"/>
    </location>
</feature>
<evidence type="ECO:0000256" key="1">
    <source>
        <dbReference type="SAM" id="MobiDB-lite"/>
    </source>
</evidence>
<feature type="transmembrane region" description="Helical" evidence="2">
    <location>
        <begin position="223"/>
        <end position="245"/>
    </location>
</feature>
<organism evidence="3 4">
    <name type="scientific">Corynebacterium hansenii</name>
    <dbReference type="NCBI Taxonomy" id="394964"/>
    <lineage>
        <taxon>Bacteria</taxon>
        <taxon>Bacillati</taxon>
        <taxon>Actinomycetota</taxon>
        <taxon>Actinomycetes</taxon>
        <taxon>Mycobacteriales</taxon>
        <taxon>Corynebacteriaceae</taxon>
        <taxon>Corynebacterium</taxon>
    </lineage>
</organism>